<dbReference type="EMBL" id="FNBH01000002">
    <property type="protein sequence ID" value="SDF67227.1"/>
    <property type="molecule type" value="Genomic_DNA"/>
</dbReference>
<dbReference type="Proteomes" id="UP000199203">
    <property type="component" value="Unassembled WGS sequence"/>
</dbReference>
<proteinExistence type="predicted"/>
<dbReference type="AlphaFoldDB" id="A0A1G7MZY1"/>
<dbReference type="STRING" id="454006.SAMN05421825_1855"/>
<organism evidence="1 2">
    <name type="scientific">Epilithonimonas hungarica</name>
    <dbReference type="NCBI Taxonomy" id="454006"/>
    <lineage>
        <taxon>Bacteria</taxon>
        <taxon>Pseudomonadati</taxon>
        <taxon>Bacteroidota</taxon>
        <taxon>Flavobacteriia</taxon>
        <taxon>Flavobacteriales</taxon>
        <taxon>Weeksellaceae</taxon>
        <taxon>Chryseobacterium group</taxon>
        <taxon>Epilithonimonas</taxon>
    </lineage>
</organism>
<name>A0A1G7MZY1_9FLAO</name>
<keyword evidence="2" id="KW-1185">Reference proteome</keyword>
<gene>
    <name evidence="1" type="ORF">SAMN05421825_1855</name>
</gene>
<evidence type="ECO:0000313" key="2">
    <source>
        <dbReference type="Proteomes" id="UP000199203"/>
    </source>
</evidence>
<reference evidence="2" key="1">
    <citation type="submission" date="2016-10" db="EMBL/GenBank/DDBJ databases">
        <authorList>
            <person name="Varghese N."/>
            <person name="Submissions S."/>
        </authorList>
    </citation>
    <scope>NUCLEOTIDE SEQUENCE [LARGE SCALE GENOMIC DNA]</scope>
    <source>
        <strain evidence="2">DSM 19684</strain>
    </source>
</reference>
<accession>A0A1G7MZY1</accession>
<sequence length="39" mass="4806">MTKKIIIFQQKLSMYFFYLRKYFGDYLSILSKDAKSYLL</sequence>
<protein>
    <submittedName>
        <fullName evidence="1">Uncharacterized protein</fullName>
    </submittedName>
</protein>
<evidence type="ECO:0000313" key="1">
    <source>
        <dbReference type="EMBL" id="SDF67227.1"/>
    </source>
</evidence>